<reference evidence="10 12" key="2">
    <citation type="submission" date="2017-06" db="EMBL/GenBank/DDBJ databases">
        <authorList>
            <consortium name="Pathogen Informatics"/>
        </authorList>
    </citation>
    <scope>NUCLEOTIDE SEQUENCE [LARGE SCALE GENOMIC DNA]</scope>
    <source>
        <strain evidence="10 12">NCTC12947</strain>
    </source>
</reference>
<gene>
    <name evidence="9" type="ORF">AXF12_01155</name>
    <name evidence="10" type="ORF">SAMEA44541418_01530</name>
</gene>
<evidence type="ECO:0000313" key="12">
    <source>
        <dbReference type="Proteomes" id="UP000215539"/>
    </source>
</evidence>
<dbReference type="Pfam" id="PF14322">
    <property type="entry name" value="SusD-like_3"/>
    <property type="match status" value="1"/>
</dbReference>
<evidence type="ECO:0000313" key="11">
    <source>
        <dbReference type="Proteomes" id="UP000065822"/>
    </source>
</evidence>
<dbReference type="KEGG" id="chg:AXF12_01155"/>
<reference evidence="9 11" key="1">
    <citation type="submission" date="2016-02" db="EMBL/GenBank/DDBJ databases">
        <authorList>
            <person name="Holder M.E."/>
            <person name="Ajami N.J."/>
            <person name="Petrosino J.F."/>
        </authorList>
    </citation>
    <scope>NUCLEOTIDE SEQUENCE [LARGE SCALE GENOMIC DNA]</scope>
    <source>
        <strain evidence="9 11">CCUG 32990</strain>
    </source>
</reference>
<evidence type="ECO:0000256" key="1">
    <source>
        <dbReference type="ARBA" id="ARBA00004442"/>
    </source>
</evidence>
<dbReference type="Gene3D" id="1.25.40.390">
    <property type="match status" value="1"/>
</dbReference>
<dbReference type="Proteomes" id="UP000065822">
    <property type="component" value="Chromosome"/>
</dbReference>
<dbReference type="RefSeq" id="WP_066427833.1">
    <property type="nucleotide sequence ID" value="NZ_CP014227.1"/>
</dbReference>
<dbReference type="AlphaFoldDB" id="A0AAX2H0Y2"/>
<keyword evidence="3 6" id="KW-0732">Signal</keyword>
<evidence type="ECO:0000313" key="10">
    <source>
        <dbReference type="EMBL" id="SNV12223.1"/>
    </source>
</evidence>
<evidence type="ECO:0000256" key="3">
    <source>
        <dbReference type="ARBA" id="ARBA00022729"/>
    </source>
</evidence>
<accession>A0AAX2H0Y2</accession>
<feature type="chain" id="PRO_5043634643" evidence="6">
    <location>
        <begin position="27"/>
        <end position="493"/>
    </location>
</feature>
<keyword evidence="11" id="KW-1185">Reference proteome</keyword>
<name>A0AAX2H0Y2_9FLAO</name>
<dbReference type="Pfam" id="PF07980">
    <property type="entry name" value="SusD_RagB"/>
    <property type="match status" value="1"/>
</dbReference>
<sequence length="493" mass="55650">MKKYICNKTVAALALALGLSGCNSFLDEVPDKRTEINTPEKIQELLTSAYPDGLYMLVAESMSDNADDKTTVTENNTVNTDAYHWKDNTEVRQDTPTHYWNAAYTAIAAANQALESVQEIGKGKNLNYLKGEALVARAYAHFMLVTFWAKPYNPATAATDVALPYVKTPEKVVFANYKRISIKEYYDLIEQDLLEGIALIDNSKYKQPKFHFTKEAANGFATRFYLAKGEWEKVINHANAVLGNDPAKNLRNVVAYAQLSYSQNKNLYVSSSEPANLLISGNISDYSIRFGSVKYGLTINVARNIIGQRSHPTLNNWAYDIYGNTENLNIPRFLQYFKYDNISAGTGYRYTMASLLSYDEVLLNRVEANLMLGNTAEVIADLNLYLPYKTQGGTINPALTEAIMNRRYAGVGTAFDPNYSLTTQQREWLQCIADVRRAEFLHLGLRWFDIKRWGMTVTHTDSKGTYELKKDDPRREWQIPEDAVKAGLPANPR</sequence>
<evidence type="ECO:0000313" key="9">
    <source>
        <dbReference type="EMBL" id="AMD84263.1"/>
    </source>
</evidence>
<dbReference type="PROSITE" id="PS51257">
    <property type="entry name" value="PROKAR_LIPOPROTEIN"/>
    <property type="match status" value="1"/>
</dbReference>
<evidence type="ECO:0000259" key="8">
    <source>
        <dbReference type="Pfam" id="PF14322"/>
    </source>
</evidence>
<dbReference type="Proteomes" id="UP000215539">
    <property type="component" value="Chromosome 1"/>
</dbReference>
<comment type="similarity">
    <text evidence="2">Belongs to the SusD family.</text>
</comment>
<keyword evidence="5" id="KW-0998">Cell outer membrane</keyword>
<keyword evidence="4" id="KW-0472">Membrane</keyword>
<dbReference type="InterPro" id="IPR033985">
    <property type="entry name" value="SusD-like_N"/>
</dbReference>
<dbReference type="SUPFAM" id="SSF48452">
    <property type="entry name" value="TPR-like"/>
    <property type="match status" value="1"/>
</dbReference>
<feature type="domain" description="SusD-like N-terminal" evidence="8">
    <location>
        <begin position="25"/>
        <end position="226"/>
    </location>
</feature>
<dbReference type="InterPro" id="IPR012944">
    <property type="entry name" value="SusD_RagB_dom"/>
</dbReference>
<evidence type="ECO:0000259" key="7">
    <source>
        <dbReference type="Pfam" id="PF07980"/>
    </source>
</evidence>
<dbReference type="EMBL" id="CP014227">
    <property type="protein sequence ID" value="AMD84263.1"/>
    <property type="molecule type" value="Genomic_DNA"/>
</dbReference>
<dbReference type="GO" id="GO:0009279">
    <property type="term" value="C:cell outer membrane"/>
    <property type="evidence" value="ECO:0007669"/>
    <property type="project" value="UniProtKB-SubCell"/>
</dbReference>
<evidence type="ECO:0000256" key="2">
    <source>
        <dbReference type="ARBA" id="ARBA00006275"/>
    </source>
</evidence>
<organism evidence="10 12">
    <name type="scientific">Capnocytophaga haemolytica</name>
    <dbReference type="NCBI Taxonomy" id="45243"/>
    <lineage>
        <taxon>Bacteria</taxon>
        <taxon>Pseudomonadati</taxon>
        <taxon>Bacteroidota</taxon>
        <taxon>Flavobacteriia</taxon>
        <taxon>Flavobacteriales</taxon>
        <taxon>Flavobacteriaceae</taxon>
        <taxon>Capnocytophaga</taxon>
    </lineage>
</organism>
<evidence type="ECO:0000256" key="6">
    <source>
        <dbReference type="SAM" id="SignalP"/>
    </source>
</evidence>
<feature type="signal peptide" evidence="6">
    <location>
        <begin position="1"/>
        <end position="26"/>
    </location>
</feature>
<dbReference type="InterPro" id="IPR011990">
    <property type="entry name" value="TPR-like_helical_dom_sf"/>
</dbReference>
<feature type="domain" description="RagB/SusD" evidence="7">
    <location>
        <begin position="329"/>
        <end position="467"/>
    </location>
</feature>
<protein>
    <submittedName>
        <fullName evidence="9">Carbohydrate-binding protein</fullName>
    </submittedName>
    <submittedName>
        <fullName evidence="10">SusD family</fullName>
    </submittedName>
</protein>
<dbReference type="EMBL" id="LT906449">
    <property type="protein sequence ID" value="SNV12223.1"/>
    <property type="molecule type" value="Genomic_DNA"/>
</dbReference>
<comment type="subcellular location">
    <subcellularLocation>
        <location evidence="1">Cell outer membrane</location>
    </subcellularLocation>
</comment>
<evidence type="ECO:0000256" key="4">
    <source>
        <dbReference type="ARBA" id="ARBA00023136"/>
    </source>
</evidence>
<evidence type="ECO:0000256" key="5">
    <source>
        <dbReference type="ARBA" id="ARBA00023237"/>
    </source>
</evidence>
<proteinExistence type="inferred from homology"/>